<dbReference type="InParanoid" id="A0A0C3C646"/>
<name>A0A0C3C646_PILCF</name>
<feature type="signal peptide" evidence="1">
    <location>
        <begin position="1"/>
        <end position="26"/>
    </location>
</feature>
<dbReference type="HOGENOM" id="CLU_119167_0_0_1"/>
<reference evidence="2 3" key="1">
    <citation type="submission" date="2014-04" db="EMBL/GenBank/DDBJ databases">
        <authorList>
            <consortium name="DOE Joint Genome Institute"/>
            <person name="Kuo A."/>
            <person name="Tarkka M."/>
            <person name="Buscot F."/>
            <person name="Kohler A."/>
            <person name="Nagy L.G."/>
            <person name="Floudas D."/>
            <person name="Copeland A."/>
            <person name="Barry K.W."/>
            <person name="Cichocki N."/>
            <person name="Veneault-Fourrey C."/>
            <person name="LaButti K."/>
            <person name="Lindquist E.A."/>
            <person name="Lipzen A."/>
            <person name="Lundell T."/>
            <person name="Morin E."/>
            <person name="Murat C."/>
            <person name="Sun H."/>
            <person name="Tunlid A."/>
            <person name="Henrissat B."/>
            <person name="Grigoriev I.V."/>
            <person name="Hibbett D.S."/>
            <person name="Martin F."/>
            <person name="Nordberg H.P."/>
            <person name="Cantor M.N."/>
            <person name="Hua S.X."/>
        </authorList>
    </citation>
    <scope>NUCLEOTIDE SEQUENCE [LARGE SCALE GENOMIC DNA]</scope>
    <source>
        <strain evidence="2 3">F 1598</strain>
    </source>
</reference>
<evidence type="ECO:0000313" key="2">
    <source>
        <dbReference type="EMBL" id="KIM85092.1"/>
    </source>
</evidence>
<keyword evidence="1" id="KW-0732">Signal</keyword>
<protein>
    <submittedName>
        <fullName evidence="2">Uncharacterized protein</fullName>
    </submittedName>
</protein>
<dbReference type="EMBL" id="KN832986">
    <property type="protein sequence ID" value="KIM85092.1"/>
    <property type="molecule type" value="Genomic_DNA"/>
</dbReference>
<gene>
    <name evidence="2" type="ORF">PILCRDRAFT_817936</name>
</gene>
<feature type="chain" id="PRO_5002162447" evidence="1">
    <location>
        <begin position="27"/>
        <end position="140"/>
    </location>
</feature>
<evidence type="ECO:0000256" key="1">
    <source>
        <dbReference type="SAM" id="SignalP"/>
    </source>
</evidence>
<dbReference type="AlphaFoldDB" id="A0A0C3C646"/>
<dbReference type="Proteomes" id="UP000054166">
    <property type="component" value="Unassembled WGS sequence"/>
</dbReference>
<organism evidence="2 3">
    <name type="scientific">Piloderma croceum (strain F 1598)</name>
    <dbReference type="NCBI Taxonomy" id="765440"/>
    <lineage>
        <taxon>Eukaryota</taxon>
        <taxon>Fungi</taxon>
        <taxon>Dikarya</taxon>
        <taxon>Basidiomycota</taxon>
        <taxon>Agaricomycotina</taxon>
        <taxon>Agaricomycetes</taxon>
        <taxon>Agaricomycetidae</taxon>
        <taxon>Atheliales</taxon>
        <taxon>Atheliaceae</taxon>
        <taxon>Piloderma</taxon>
    </lineage>
</organism>
<sequence length="140" mass="15555">MTTWQAAHLVFHALGVFAWGELSAEAQTRLAAHNISDFSTLFYTQSSSANNAATTAARVAYQSLSAGIRRNASIVIRFKQNVSEERMKCAHPYVSQQYLDQFLDDLGARLLDLSDLERRLFHYLRTTSTTPANIQGAKGS</sequence>
<evidence type="ECO:0000313" key="3">
    <source>
        <dbReference type="Proteomes" id="UP000054166"/>
    </source>
</evidence>
<keyword evidence="3" id="KW-1185">Reference proteome</keyword>
<accession>A0A0C3C646</accession>
<reference evidence="3" key="2">
    <citation type="submission" date="2015-01" db="EMBL/GenBank/DDBJ databases">
        <title>Evolutionary Origins and Diversification of the Mycorrhizal Mutualists.</title>
        <authorList>
            <consortium name="DOE Joint Genome Institute"/>
            <consortium name="Mycorrhizal Genomics Consortium"/>
            <person name="Kohler A."/>
            <person name="Kuo A."/>
            <person name="Nagy L.G."/>
            <person name="Floudas D."/>
            <person name="Copeland A."/>
            <person name="Barry K.W."/>
            <person name="Cichocki N."/>
            <person name="Veneault-Fourrey C."/>
            <person name="LaButti K."/>
            <person name="Lindquist E.A."/>
            <person name="Lipzen A."/>
            <person name="Lundell T."/>
            <person name="Morin E."/>
            <person name="Murat C."/>
            <person name="Riley R."/>
            <person name="Ohm R."/>
            <person name="Sun H."/>
            <person name="Tunlid A."/>
            <person name="Henrissat B."/>
            <person name="Grigoriev I.V."/>
            <person name="Hibbett D.S."/>
            <person name="Martin F."/>
        </authorList>
    </citation>
    <scope>NUCLEOTIDE SEQUENCE [LARGE SCALE GENOMIC DNA]</scope>
    <source>
        <strain evidence="3">F 1598</strain>
    </source>
</reference>
<proteinExistence type="predicted"/>